<evidence type="ECO:0000313" key="3">
    <source>
        <dbReference type="Proteomes" id="UP001597546"/>
    </source>
</evidence>
<protein>
    <submittedName>
        <fullName evidence="2">Cupin domain-containing protein</fullName>
    </submittedName>
</protein>
<evidence type="ECO:0000313" key="2">
    <source>
        <dbReference type="EMBL" id="MFD2732957.1"/>
    </source>
</evidence>
<dbReference type="InterPro" id="IPR011051">
    <property type="entry name" value="RmlC_Cupin_sf"/>
</dbReference>
<proteinExistence type="predicted"/>
<sequence>MTVTAEYYIEKLNLKTHPEGGFYAETYRCEQTVINSEGKTRNTSTAIYFLLKEEQKSHLHRIKSDELWFHHQGESLAITVIIDDKIEVIYLGSNLEAGEVLQATIPANCWFASQVKNKKGFALVSCTVAPGFDFQDFEMAKKQDLINQYPQYKTVLEDLCLS</sequence>
<dbReference type="SUPFAM" id="SSF51182">
    <property type="entry name" value="RmlC-like cupins"/>
    <property type="match status" value="1"/>
</dbReference>
<dbReference type="Proteomes" id="UP001597546">
    <property type="component" value="Unassembled WGS sequence"/>
</dbReference>
<dbReference type="InterPro" id="IPR014710">
    <property type="entry name" value="RmlC-like_jellyroll"/>
</dbReference>
<dbReference type="InterPro" id="IPR009327">
    <property type="entry name" value="Cupin_DUF985"/>
</dbReference>
<dbReference type="PANTHER" id="PTHR33387:SF3">
    <property type="entry name" value="DUF985 DOMAIN-CONTAINING PROTEIN"/>
    <property type="match status" value="1"/>
</dbReference>
<dbReference type="Pfam" id="PF06172">
    <property type="entry name" value="Cupin_5"/>
    <property type="match status" value="1"/>
</dbReference>
<dbReference type="PANTHER" id="PTHR33387">
    <property type="entry name" value="RMLC-LIKE JELLY ROLL FOLD PROTEIN"/>
    <property type="match status" value="1"/>
</dbReference>
<dbReference type="CDD" id="cd06121">
    <property type="entry name" value="cupin_YML079wp"/>
    <property type="match status" value="1"/>
</dbReference>
<gene>
    <name evidence="2" type="ORF">ACFSSE_14700</name>
</gene>
<keyword evidence="3" id="KW-1185">Reference proteome</keyword>
<accession>A0ABW5TUL0</accession>
<dbReference type="InterPro" id="IPR039935">
    <property type="entry name" value="YML079W-like"/>
</dbReference>
<name>A0ABW5TUL0_9SPHI</name>
<reference evidence="3" key="1">
    <citation type="journal article" date="2019" name="Int. J. Syst. Evol. Microbiol.">
        <title>The Global Catalogue of Microorganisms (GCM) 10K type strain sequencing project: providing services to taxonomists for standard genome sequencing and annotation.</title>
        <authorList>
            <consortium name="The Broad Institute Genomics Platform"/>
            <consortium name="The Broad Institute Genome Sequencing Center for Infectious Disease"/>
            <person name="Wu L."/>
            <person name="Ma J."/>
        </authorList>
    </citation>
    <scope>NUCLEOTIDE SEQUENCE [LARGE SCALE GENOMIC DNA]</scope>
    <source>
        <strain evidence="3">KCTC 42456</strain>
    </source>
</reference>
<organism evidence="2 3">
    <name type="scientific">Pedobacter alpinus</name>
    <dbReference type="NCBI Taxonomy" id="1590643"/>
    <lineage>
        <taxon>Bacteria</taxon>
        <taxon>Pseudomonadati</taxon>
        <taxon>Bacteroidota</taxon>
        <taxon>Sphingobacteriia</taxon>
        <taxon>Sphingobacteriales</taxon>
        <taxon>Sphingobacteriaceae</taxon>
        <taxon>Pedobacter</taxon>
    </lineage>
</organism>
<dbReference type="RefSeq" id="WP_379047982.1">
    <property type="nucleotide sequence ID" value="NZ_JBHSKW010000069.1"/>
</dbReference>
<dbReference type="EMBL" id="JBHULV010000050">
    <property type="protein sequence ID" value="MFD2732957.1"/>
    <property type="molecule type" value="Genomic_DNA"/>
</dbReference>
<dbReference type="Gene3D" id="2.60.120.10">
    <property type="entry name" value="Jelly Rolls"/>
    <property type="match status" value="1"/>
</dbReference>
<comment type="caution">
    <text evidence="2">The sequence shown here is derived from an EMBL/GenBank/DDBJ whole genome shotgun (WGS) entry which is preliminary data.</text>
</comment>
<evidence type="ECO:0000259" key="1">
    <source>
        <dbReference type="Pfam" id="PF06172"/>
    </source>
</evidence>
<feature type="domain" description="DUF985" evidence="1">
    <location>
        <begin position="7"/>
        <end position="140"/>
    </location>
</feature>